<dbReference type="SUPFAM" id="SSF81324">
    <property type="entry name" value="Voltage-gated potassium channels"/>
    <property type="match status" value="1"/>
</dbReference>
<dbReference type="InterPro" id="IPR002859">
    <property type="entry name" value="PKD/REJ-like"/>
</dbReference>
<dbReference type="InterPro" id="IPR035986">
    <property type="entry name" value="PKD_dom_sf"/>
</dbReference>
<dbReference type="PANTHER" id="PTHR46730:SF1">
    <property type="entry name" value="PLAT DOMAIN-CONTAINING PROTEIN"/>
    <property type="match status" value="1"/>
</dbReference>
<dbReference type="InterPro" id="IPR000421">
    <property type="entry name" value="FA58C"/>
</dbReference>
<feature type="domain" description="PKD" evidence="16">
    <location>
        <begin position="586"/>
        <end position="632"/>
    </location>
</feature>
<dbReference type="PRINTS" id="PR01433">
    <property type="entry name" value="POLYCYSTIN2"/>
</dbReference>
<dbReference type="InterPro" id="IPR000601">
    <property type="entry name" value="PKD_dom"/>
</dbReference>
<dbReference type="PROSITE" id="PS50093">
    <property type="entry name" value="PKD"/>
    <property type="match status" value="1"/>
</dbReference>
<feature type="disulfide bond" evidence="12">
    <location>
        <begin position="2401"/>
        <end position="2414"/>
    </location>
</feature>
<dbReference type="InterPro" id="IPR003915">
    <property type="entry name" value="PKD_2"/>
</dbReference>
<evidence type="ECO:0000256" key="12">
    <source>
        <dbReference type="PIRSR" id="PIRSR603915-2"/>
    </source>
</evidence>
<evidence type="ECO:0000313" key="19">
    <source>
        <dbReference type="Proteomes" id="UP001249851"/>
    </source>
</evidence>
<dbReference type="SUPFAM" id="SSF49785">
    <property type="entry name" value="Galactose-binding domain-like"/>
    <property type="match status" value="1"/>
</dbReference>
<dbReference type="SMART" id="SM00089">
    <property type="entry name" value="PKD"/>
    <property type="match status" value="4"/>
</dbReference>
<dbReference type="Pfam" id="PF00754">
    <property type="entry name" value="F5_F8_type_C"/>
    <property type="match status" value="1"/>
</dbReference>
<feature type="domain" description="F5/8 type C" evidence="15">
    <location>
        <begin position="1"/>
        <end position="65"/>
    </location>
</feature>
<comment type="caution">
    <text evidence="18">The sequence shown here is derived from an EMBL/GenBank/DDBJ whole genome shotgun (WGS) entry which is preliminary data.</text>
</comment>
<dbReference type="InterPro" id="IPR013122">
    <property type="entry name" value="PKD1_2_channel"/>
</dbReference>
<dbReference type="Pfam" id="PF02010">
    <property type="entry name" value="REJ"/>
    <property type="match status" value="1"/>
</dbReference>
<reference evidence="18" key="2">
    <citation type="journal article" date="2023" name="Science">
        <title>Genomic signatures of disease resistance in endangered staghorn corals.</title>
        <authorList>
            <person name="Vollmer S.V."/>
            <person name="Selwyn J.D."/>
            <person name="Despard B.A."/>
            <person name="Roesel C.L."/>
        </authorList>
    </citation>
    <scope>NUCLEOTIDE SEQUENCE</scope>
    <source>
        <strain evidence="18">K2</strain>
    </source>
</reference>
<evidence type="ECO:0000256" key="1">
    <source>
        <dbReference type="ARBA" id="ARBA00004141"/>
    </source>
</evidence>
<dbReference type="GO" id="GO:0005509">
    <property type="term" value="F:calcium ion binding"/>
    <property type="evidence" value="ECO:0007669"/>
    <property type="project" value="InterPro"/>
</dbReference>
<evidence type="ECO:0000313" key="18">
    <source>
        <dbReference type="EMBL" id="KAK2572050.1"/>
    </source>
</evidence>
<sequence length="3125" mass="348520">MDYSFDGIHWTAYVDDEQVKLFVGNRDQQTPVYHDLVPAIKARYIRFVPQMNNDESAMRIELYGCHGQSSFKHISIPAAGSHNRTGRFLGCFGMSGNNAPLTYSGLAGFTQIEEKMCIKRCSDLGFAYAAIQSSILCFCTDNFTKMPFGEGECLLPYNFEALPNVAMLVYRTPTQALTVVNVSLSHDKKQLGENFAINSVVNNHEVGMVSLEADFGDGNRVVFCNSVRTYFYKNPGSYKVFMTFEDLIGNQLNFTRFMKIADNLTKLELECPQIVAQGSTVHCQATIARGLKMSGNVTVEDKQIMLNQIPDSRISLAGEDVPRYLRIENEMLNKLKTFKDETFVLTRHTIQEEGYLAGIEVIVAKPGPIRILVLRKVHCTKTLKNLKPLNVIKCTEPSMFSLEENDCCISVASCQRQNLSSKSTSQDFSVIHDLKFVNPSRAGYLSVDATSVTQIKVLPGDHLAWMVGTHHSGKIAFMRESSAIQGLTFRGQMNDKTFGAGHQRNTFNLVFALGARIVPLSITKVAFHVDGVALYPISLTVLDRNSNKETSSAEVATQQIISGLSLDTGSEYVFQGQMSNFTVNISNGTNVTYHWQFGNDQPKKISQATSVTHAFTSGGAQNVSVFAVNNVSWADIQCYGWPYVLSAVENLTIPELPPVEVHQNLTIAVVLAQGSLVDLNISLGDNSKYNFSKIEVGNVFIASINHSYDVDGIFTVRALAKNAISHATAQRNVTVQLPIVGLDVSVPQGIQSSFRNLKINVSVSEGTDVFYQVTLYREALLITNKTASGNSSTVVFSGNILKPGTVSLVVTALNLVSSLTCAEDVSFAEPITGAYLNPESNAFKTNTWMKFKGSFKTGSNVSITFQKSTNHPIMENIPLKKDTKFWSNITSYSSPGIYTARANYSNALGYEVVDKEIIIQDPVDKVLLNNDVFVPLPPGVVQISVAHIGSAPTNATTRLSFGDGTAEEIVEFTFVHNTSHRESSVRVIKVPTFVMIKIWSSTHQSSSLPSLSRVNETFPVEYPVYFEIIQDGESDRNVSVDFDYGDGLNKYVGSLSAFIGNHTYTTSGLFVIRVKLGHLLGVLHNKTTIIMKESLTALAISDNAPTVVNEVTLFKLSWETLGTGTVIEVDFGDGEKSILGEGDVKPTASRKQISLKHTYNKIGAYVILVKGWNDVSAVTLSHRTVSLKKKCRYPRLTILGLPEDPKRAILLTKDKVNIIYARVVIDCQASYDAEFEWKVYKDECQSSKSNSTPTEINTGLNSPNLVIPPHSLPEGFICFKFRAAMKHSVDGIESVAEGYAKVVPGKLKAVIVGGNGRTVSSKRPIRIDGSLSRDPGLEARSFFGVRFYWFCRRVSKSSTLGVEAVPPSDIGSLIFSSVTEACASYNLRMLNYTTPVWEISPRLLKENQSYAIVLVMRKDTREAVFEQVIQVVNGIIPEVEMKCKINCDEEVNTQSRLTATCICSNCLSEGFRHVSYQWELNVKSKITGVWRTMPISTAVTNSHQENLVLKRDFLNPGSEYRLICRGKNEDGQEGRTLLHLKTNSPPRNGTCSIYPTEGMTLKTLFNIKCSGWKDKDSPISFKVYIGKHVVQQSVVPILPPTYLPPGDPKKNHTYTLTVTEVEINSNDLLAMLTSKDRLVKNKLLSGDFQGVAQLISGIAAKLAREAAAERSAAGLKEGDVLRKSAAQNTRIQMIEDMLKVLDSLEVYSMDSLGLIMETMADVTKDTEGLSISARMTMMNTLTKAVMTISQRKCADCLDDMKVISAGILENIGNLFSASKHQQKRTSQRLALLKENDQTEGSSDGKLREKEIEEIQAEDGDEKECARKTTKIAINLTEAILDMISEYIVMEQTPEILESELMSAVAVKKSAKNLEAAQISLAGGKFDLPDLKEILGNEHDPDCYIVAKGLNSKHNPFIWDNSSSGVDSNCLGLHFVDCLGKPLTVTNLRVPIVITLPRQGAGNAPEPGNFTIEEKRMATHKITIQDPTYSFHATVYPGLVNYSGEFRMFFRADSRPTTEAYDFNWTADISPSTDDLKQGFRLSVSNLQLKNLNSSTGVYYLGFYVDVDSESSTYQKCAELSYNLSSFFASCTFWDEENEKWEGSGCEEIDKDTERQSPKLASDECIQITEDGEEKSTKIASSWKSLLAVFKKEGESKNVGKNAKKKFLFPHWCIYVAYLLVALSSLTCGVFCMFYGMTFGKEKSEKWFTAMLVSFFQSIIVIQPFKVLLLAAFFALIIKDPNKEDEEEEDTADFSLSADEELMNSDLHDESKPRYAKKLETARKLRLKQCEMKAIIKEIITHFVVVCIVLIVAYGNHDNGSFRMTDEINKALVVGDSEGTTFNDLRWKVKFLGWARNSLIPALFPLNAPDQYPYTGIMKNGDVSTVLGVGRIRQLRIKKDTCKVPDEFDRIIPDCNEFYSLSEEETKDFGVEWSNKEERNLTSNDKTTVEHSLSAWHYKKDDSFLYMGQISSYRGGGYIIELGPDEAKASEKLGSVKDNGWVDRYTRALFTELSLYNVNVNLLGVVSLLFEDLPTGNGQLFVNIQTIRVFRYLGKFSSALLACEVILAFMLVRWIVRDGKRLWKERKAFWRNLWNIIDLAITALSIASLILYFMRLAFLKFAIKKFRKDRSKFVSFQHVVLLNEGVNISLALAVLLLNLKFLRFLRFNRKISVLSSSIKASARKLVSFMVMFLVIFLAYCFLVLLVFGAVLKDYRSIVRCMVSMMAMVLGNFEYYDLVEVHPIIGPAVFFSFMVIFQFVIMNMFIGILCDSFEEVRADAVKQCNEYEILEFMTNRVKAFLGLFVEPPIRPEYNWPKSGLEKTVETINEKAEATMFFMRNLCAEDTREMKWFEPDKWSSKKSKVLSLVLQSEVEIEENDLYDGTVAMSAIIEKHSENELDRMRLANRMRRSSSVVLKSGSCDDYYADSESDVPSTDIEISESIKADRKDEDLTDDDTRDNEEEIGELMQEIEEESGLDDQDGEDDVMEEIKEKEERFTESGSRKNNSPLQQGTILTVPQCRSSNTVSFSGAALAVSASLRERAWQGSREDLGENSAGHAAENSERDLGYATTPFTPSPFTAVLAPKKSLNSVEAPLMILGGVGDPGTIFKRDVDENKFASHTSSSKE</sequence>
<keyword evidence="7" id="KW-0677">Repeat</keyword>
<keyword evidence="5" id="KW-1003">Cell membrane</keyword>
<gene>
    <name evidence="18" type="ORF">P5673_003484</name>
</gene>
<dbReference type="PROSITE" id="PS01286">
    <property type="entry name" value="FA58C_2"/>
    <property type="match status" value="1"/>
</dbReference>
<keyword evidence="10" id="KW-0325">Glycoprotein</keyword>
<feature type="transmembrane region" description="Helical" evidence="14">
    <location>
        <begin position="2592"/>
        <end position="2613"/>
    </location>
</feature>
<feature type="compositionally biased region" description="Basic and acidic residues" evidence="13">
    <location>
        <begin position="2939"/>
        <end position="2948"/>
    </location>
</feature>
<dbReference type="PROSITE" id="PS50022">
    <property type="entry name" value="FA58C_3"/>
    <property type="match status" value="1"/>
</dbReference>
<keyword evidence="6 14" id="KW-0812">Transmembrane</keyword>
<evidence type="ECO:0000256" key="10">
    <source>
        <dbReference type="ARBA" id="ARBA00023180"/>
    </source>
</evidence>
<protein>
    <submittedName>
        <fullName evidence="18">Polycystic kidney disease protein 1-like 2</fullName>
    </submittedName>
</protein>
<evidence type="ECO:0000259" key="16">
    <source>
        <dbReference type="PROSITE" id="PS50093"/>
    </source>
</evidence>
<dbReference type="PANTHER" id="PTHR46730">
    <property type="entry name" value="POLYCYSTIN-1"/>
    <property type="match status" value="1"/>
</dbReference>
<evidence type="ECO:0000256" key="7">
    <source>
        <dbReference type="ARBA" id="ARBA00022737"/>
    </source>
</evidence>
<feature type="transmembrane region" description="Helical" evidence="14">
    <location>
        <begin position="2293"/>
        <end position="2313"/>
    </location>
</feature>
<dbReference type="FunFam" id="1.10.287.70:FF:000086">
    <property type="entry name" value="Polycystic kidney disease 2"/>
    <property type="match status" value="1"/>
</dbReference>
<feature type="transmembrane region" description="Helical" evidence="14">
    <location>
        <begin position="2645"/>
        <end position="2664"/>
    </location>
</feature>
<evidence type="ECO:0000256" key="13">
    <source>
        <dbReference type="SAM" id="MobiDB-lite"/>
    </source>
</evidence>
<evidence type="ECO:0000256" key="4">
    <source>
        <dbReference type="ARBA" id="ARBA00007200"/>
    </source>
</evidence>
<evidence type="ECO:0000256" key="2">
    <source>
        <dbReference type="ARBA" id="ARBA00004236"/>
    </source>
</evidence>
<dbReference type="InterPro" id="IPR014010">
    <property type="entry name" value="REJ_dom"/>
</dbReference>
<evidence type="ECO:0000256" key="11">
    <source>
        <dbReference type="ARBA" id="ARBA00023273"/>
    </source>
</evidence>
<dbReference type="InterPro" id="IPR046791">
    <property type="entry name" value="Polycystin_dom"/>
</dbReference>
<dbReference type="GO" id="GO:0005886">
    <property type="term" value="C:plasma membrane"/>
    <property type="evidence" value="ECO:0007669"/>
    <property type="project" value="UniProtKB-SubCell"/>
</dbReference>
<feature type="transmembrane region" description="Helical" evidence="14">
    <location>
        <begin position="2549"/>
        <end position="2571"/>
    </location>
</feature>
<dbReference type="Pfam" id="PF08016">
    <property type="entry name" value="PKD_channel"/>
    <property type="match status" value="1"/>
</dbReference>
<comment type="subcellular location">
    <subcellularLocation>
        <location evidence="2">Cell membrane</location>
    </subcellularLocation>
    <subcellularLocation>
        <location evidence="3">Cell projection</location>
    </subcellularLocation>
    <subcellularLocation>
        <location evidence="1">Membrane</location>
        <topology evidence="1">Multi-pass membrane protein</topology>
    </subcellularLocation>
</comment>
<feature type="transmembrane region" description="Helical" evidence="14">
    <location>
        <begin position="2206"/>
        <end position="2237"/>
    </location>
</feature>
<reference evidence="18" key="1">
    <citation type="journal article" date="2023" name="G3 (Bethesda)">
        <title>Whole genome assembly and annotation of the endangered Caribbean coral Acropora cervicornis.</title>
        <authorList>
            <person name="Selwyn J.D."/>
            <person name="Vollmer S.V."/>
        </authorList>
    </citation>
    <scope>NUCLEOTIDE SEQUENCE</scope>
    <source>
        <strain evidence="18">K2</strain>
    </source>
</reference>
<feature type="region of interest" description="Disordered" evidence="13">
    <location>
        <begin position="3040"/>
        <end position="3070"/>
    </location>
</feature>
<keyword evidence="9 14" id="KW-0472">Membrane</keyword>
<dbReference type="GO" id="GO:0005261">
    <property type="term" value="F:monoatomic cation channel activity"/>
    <property type="evidence" value="ECO:0007669"/>
    <property type="project" value="TreeGrafter"/>
</dbReference>
<feature type="compositionally biased region" description="Basic and acidic residues" evidence="13">
    <location>
        <begin position="3040"/>
        <end position="3049"/>
    </location>
</feature>
<organism evidence="18 19">
    <name type="scientific">Acropora cervicornis</name>
    <name type="common">Staghorn coral</name>
    <dbReference type="NCBI Taxonomy" id="6130"/>
    <lineage>
        <taxon>Eukaryota</taxon>
        <taxon>Metazoa</taxon>
        <taxon>Cnidaria</taxon>
        <taxon>Anthozoa</taxon>
        <taxon>Hexacorallia</taxon>
        <taxon>Scleractinia</taxon>
        <taxon>Astrocoeniina</taxon>
        <taxon>Acroporidae</taxon>
        <taxon>Acropora</taxon>
    </lineage>
</organism>
<dbReference type="EMBL" id="JARQWQ010000005">
    <property type="protein sequence ID" value="KAK2572050.1"/>
    <property type="molecule type" value="Genomic_DNA"/>
</dbReference>
<accession>A0AAD9R3C3</accession>
<evidence type="ECO:0000259" key="17">
    <source>
        <dbReference type="PROSITE" id="PS51111"/>
    </source>
</evidence>
<evidence type="ECO:0000256" key="14">
    <source>
        <dbReference type="SAM" id="Phobius"/>
    </source>
</evidence>
<keyword evidence="8 14" id="KW-1133">Transmembrane helix</keyword>
<dbReference type="InterPro" id="IPR022409">
    <property type="entry name" value="PKD/Chitinase_dom"/>
</dbReference>
<dbReference type="Proteomes" id="UP001249851">
    <property type="component" value="Unassembled WGS sequence"/>
</dbReference>
<comment type="similarity">
    <text evidence="4">Belongs to the polycystin family.</text>
</comment>
<feature type="transmembrane region" description="Helical" evidence="14">
    <location>
        <begin position="2684"/>
        <end position="2709"/>
    </location>
</feature>
<evidence type="ECO:0000256" key="9">
    <source>
        <dbReference type="ARBA" id="ARBA00023136"/>
    </source>
</evidence>
<keyword evidence="19" id="KW-1185">Reference proteome</keyword>
<dbReference type="Gene3D" id="1.10.287.70">
    <property type="match status" value="1"/>
</dbReference>
<feature type="region of interest" description="Disordered" evidence="13">
    <location>
        <begin position="2923"/>
        <end position="2957"/>
    </location>
</feature>
<dbReference type="GO" id="GO:0042995">
    <property type="term" value="C:cell projection"/>
    <property type="evidence" value="ECO:0007669"/>
    <property type="project" value="UniProtKB-SubCell"/>
</dbReference>
<keyword evidence="11" id="KW-0966">Cell projection</keyword>
<evidence type="ECO:0000256" key="6">
    <source>
        <dbReference type="ARBA" id="ARBA00022692"/>
    </source>
</evidence>
<dbReference type="InterPro" id="IPR008979">
    <property type="entry name" value="Galactose-bd-like_sf"/>
</dbReference>
<dbReference type="PROSITE" id="PS51111">
    <property type="entry name" value="REJ"/>
    <property type="match status" value="1"/>
</dbReference>
<dbReference type="Gene3D" id="2.60.120.260">
    <property type="entry name" value="Galactose-binding domain-like"/>
    <property type="match status" value="1"/>
</dbReference>
<feature type="transmembrane region" description="Helical" evidence="14">
    <location>
        <begin position="2174"/>
        <end position="2194"/>
    </location>
</feature>
<dbReference type="Pfam" id="PF00801">
    <property type="entry name" value="PKD"/>
    <property type="match status" value="1"/>
</dbReference>
<dbReference type="CDD" id="cd00146">
    <property type="entry name" value="PKD"/>
    <property type="match status" value="2"/>
</dbReference>
<name>A0AAD9R3C3_ACRCE</name>
<evidence type="ECO:0000256" key="8">
    <source>
        <dbReference type="ARBA" id="ARBA00022989"/>
    </source>
</evidence>
<feature type="domain" description="REJ" evidence="17">
    <location>
        <begin position="1191"/>
        <end position="1582"/>
    </location>
</feature>
<dbReference type="GO" id="GO:0006816">
    <property type="term" value="P:calcium ion transport"/>
    <property type="evidence" value="ECO:0007669"/>
    <property type="project" value="TreeGrafter"/>
</dbReference>
<dbReference type="Pfam" id="PF20519">
    <property type="entry name" value="Polycystin_dom"/>
    <property type="match status" value="1"/>
</dbReference>
<proteinExistence type="inferred from homology"/>
<evidence type="ECO:0000256" key="3">
    <source>
        <dbReference type="ARBA" id="ARBA00004316"/>
    </source>
</evidence>
<feature type="transmembrane region" description="Helical" evidence="14">
    <location>
        <begin position="2746"/>
        <end position="2767"/>
    </location>
</feature>
<evidence type="ECO:0000259" key="15">
    <source>
        <dbReference type="PROSITE" id="PS50022"/>
    </source>
</evidence>
<evidence type="ECO:0000256" key="5">
    <source>
        <dbReference type="ARBA" id="ARBA00022475"/>
    </source>
</evidence>
<dbReference type="SUPFAM" id="SSF49299">
    <property type="entry name" value="PKD domain"/>
    <property type="match status" value="2"/>
</dbReference>